<gene>
    <name evidence="4 8" type="primary">proC</name>
    <name evidence="8" type="ORF">ABUE31_17395</name>
</gene>
<keyword evidence="3 4" id="KW-0560">Oxidoreductase</keyword>
<dbReference type="Gene3D" id="1.10.3730.10">
    <property type="entry name" value="ProC C-terminal domain-like"/>
    <property type="match status" value="1"/>
</dbReference>
<feature type="domain" description="Pyrroline-5-carboxylate reductase dimerisation" evidence="7">
    <location>
        <begin position="163"/>
        <end position="268"/>
    </location>
</feature>
<accession>A0ABV3R354</accession>
<dbReference type="EMBL" id="JBFOCI010000005">
    <property type="protein sequence ID" value="MEW9807767.1"/>
    <property type="molecule type" value="Genomic_DNA"/>
</dbReference>
<dbReference type="RefSeq" id="WP_367724949.1">
    <property type="nucleotide sequence ID" value="NZ_JBFOCI010000005.1"/>
</dbReference>
<proteinExistence type="inferred from homology"/>
<sequence length="270" mass="27453">MAVRVVLVGCGNMGYAMLAGWLKSGKLAPSETLVIEPNQELRDRAGRLGSVVASSIDDAAGDLSPEIVVIAVKPQVIREVTAGYRKFAGSATFVSVAAGTGIAAFTEILGAGAAVMRCMPNTPAAIGKGMMVVVSNANVKEPAKAFVGDLLSTSGKVATIDDESLMDAVTAVSGSGPAYIFHFIECLTDAAVAAGLPADTARLLAMQTVYGAASLAAESGEDPAVLRRQVTSPNGTTAAALEVLMGQDRLKTLVTEAVGAAKARSVELGK</sequence>
<evidence type="ECO:0000256" key="4">
    <source>
        <dbReference type="HAMAP-Rule" id="MF_01925"/>
    </source>
</evidence>
<evidence type="ECO:0000256" key="3">
    <source>
        <dbReference type="ARBA" id="ARBA00023002"/>
    </source>
</evidence>
<dbReference type="InterPro" id="IPR028939">
    <property type="entry name" value="P5C_Rdtase_cat_N"/>
</dbReference>
<protein>
    <recommendedName>
        <fullName evidence="4 5">Pyrroline-5-carboxylate reductase</fullName>
        <shortName evidence="4">P5C reductase</shortName>
        <shortName evidence="4">P5CR</shortName>
        <ecNumber evidence="4 5">1.5.1.2</ecNumber>
    </recommendedName>
    <alternativeName>
        <fullName evidence="4">PCA reductase</fullName>
    </alternativeName>
</protein>
<evidence type="ECO:0000256" key="1">
    <source>
        <dbReference type="ARBA" id="ARBA00005525"/>
    </source>
</evidence>
<dbReference type="PIRSF" id="PIRSF000193">
    <property type="entry name" value="Pyrrol-5-carb_rd"/>
    <property type="match status" value="1"/>
</dbReference>
<evidence type="ECO:0000259" key="6">
    <source>
        <dbReference type="Pfam" id="PF03807"/>
    </source>
</evidence>
<comment type="catalytic activity">
    <reaction evidence="4">
        <text>L-proline + NAD(+) = (S)-1-pyrroline-5-carboxylate + NADH + 2 H(+)</text>
        <dbReference type="Rhea" id="RHEA:14105"/>
        <dbReference type="ChEBI" id="CHEBI:15378"/>
        <dbReference type="ChEBI" id="CHEBI:17388"/>
        <dbReference type="ChEBI" id="CHEBI:57540"/>
        <dbReference type="ChEBI" id="CHEBI:57945"/>
        <dbReference type="ChEBI" id="CHEBI:60039"/>
        <dbReference type="EC" id="1.5.1.2"/>
    </reaction>
</comment>
<reference evidence="8 9" key="1">
    <citation type="submission" date="2024-06" db="EMBL/GenBank/DDBJ databases">
        <authorList>
            <person name="Tuo L."/>
        </authorList>
    </citation>
    <scope>NUCLEOTIDE SEQUENCE [LARGE SCALE GENOMIC DNA]</scope>
    <source>
        <strain evidence="8 9">ZMM04-5</strain>
    </source>
</reference>
<evidence type="ECO:0000313" key="8">
    <source>
        <dbReference type="EMBL" id="MEW9807767.1"/>
    </source>
</evidence>
<dbReference type="InterPro" id="IPR036291">
    <property type="entry name" value="NAD(P)-bd_dom_sf"/>
</dbReference>
<comment type="catalytic activity">
    <reaction evidence="4">
        <text>L-proline + NADP(+) = (S)-1-pyrroline-5-carboxylate + NADPH + 2 H(+)</text>
        <dbReference type="Rhea" id="RHEA:14109"/>
        <dbReference type="ChEBI" id="CHEBI:15378"/>
        <dbReference type="ChEBI" id="CHEBI:17388"/>
        <dbReference type="ChEBI" id="CHEBI:57783"/>
        <dbReference type="ChEBI" id="CHEBI:58349"/>
        <dbReference type="ChEBI" id="CHEBI:60039"/>
        <dbReference type="EC" id="1.5.1.2"/>
    </reaction>
</comment>
<dbReference type="SUPFAM" id="SSF51735">
    <property type="entry name" value="NAD(P)-binding Rossmann-fold domains"/>
    <property type="match status" value="1"/>
</dbReference>
<comment type="caution">
    <text evidence="8">The sequence shown here is derived from an EMBL/GenBank/DDBJ whole genome shotgun (WGS) entry which is preliminary data.</text>
</comment>
<name>A0ABV3R354_9HYPH</name>
<dbReference type="PANTHER" id="PTHR11645:SF0">
    <property type="entry name" value="PYRROLINE-5-CARBOXYLATE REDUCTASE 3"/>
    <property type="match status" value="1"/>
</dbReference>
<evidence type="ECO:0000256" key="5">
    <source>
        <dbReference type="NCBIfam" id="TIGR00112"/>
    </source>
</evidence>
<dbReference type="Pfam" id="PF03807">
    <property type="entry name" value="F420_oxidored"/>
    <property type="match status" value="1"/>
</dbReference>
<evidence type="ECO:0000256" key="2">
    <source>
        <dbReference type="ARBA" id="ARBA00022857"/>
    </source>
</evidence>
<keyword evidence="4" id="KW-0028">Amino-acid biosynthesis</keyword>
<dbReference type="InterPro" id="IPR008927">
    <property type="entry name" value="6-PGluconate_DH-like_C_sf"/>
</dbReference>
<dbReference type="Pfam" id="PF14748">
    <property type="entry name" value="P5CR_dimer"/>
    <property type="match status" value="1"/>
</dbReference>
<dbReference type="GO" id="GO:0004735">
    <property type="term" value="F:pyrroline-5-carboxylate reductase activity"/>
    <property type="evidence" value="ECO:0007669"/>
    <property type="project" value="UniProtKB-EC"/>
</dbReference>
<comment type="pathway">
    <text evidence="4">Amino-acid biosynthesis; L-proline biosynthesis; L-proline from L-glutamate 5-semialdehyde: step 1/1.</text>
</comment>
<dbReference type="InterPro" id="IPR000304">
    <property type="entry name" value="Pyrroline-COOH_reductase"/>
</dbReference>
<dbReference type="InterPro" id="IPR029036">
    <property type="entry name" value="P5CR_dimer"/>
</dbReference>
<organism evidence="8 9">
    <name type="scientific">Mesorhizobium marinum</name>
    <dbReference type="NCBI Taxonomy" id="3228790"/>
    <lineage>
        <taxon>Bacteria</taxon>
        <taxon>Pseudomonadati</taxon>
        <taxon>Pseudomonadota</taxon>
        <taxon>Alphaproteobacteria</taxon>
        <taxon>Hyphomicrobiales</taxon>
        <taxon>Phyllobacteriaceae</taxon>
        <taxon>Mesorhizobium</taxon>
    </lineage>
</organism>
<dbReference type="Proteomes" id="UP001556196">
    <property type="component" value="Unassembled WGS sequence"/>
</dbReference>
<dbReference type="PANTHER" id="PTHR11645">
    <property type="entry name" value="PYRROLINE-5-CARBOXYLATE REDUCTASE"/>
    <property type="match status" value="1"/>
</dbReference>
<comment type="function">
    <text evidence="4">Catalyzes the reduction of 1-pyrroline-5-carboxylate (PCA) to L-proline.</text>
</comment>
<comment type="subcellular location">
    <subcellularLocation>
        <location evidence="4">Cytoplasm</location>
    </subcellularLocation>
</comment>
<feature type="domain" description="Pyrroline-5-carboxylate reductase catalytic N-terminal" evidence="6">
    <location>
        <begin position="5"/>
        <end position="99"/>
    </location>
</feature>
<keyword evidence="9" id="KW-1185">Reference proteome</keyword>
<dbReference type="NCBIfam" id="TIGR00112">
    <property type="entry name" value="proC"/>
    <property type="match status" value="1"/>
</dbReference>
<evidence type="ECO:0000313" key="9">
    <source>
        <dbReference type="Proteomes" id="UP001556196"/>
    </source>
</evidence>
<dbReference type="Gene3D" id="3.40.50.720">
    <property type="entry name" value="NAD(P)-binding Rossmann-like Domain"/>
    <property type="match status" value="1"/>
</dbReference>
<dbReference type="EC" id="1.5.1.2" evidence="4 5"/>
<evidence type="ECO:0000259" key="7">
    <source>
        <dbReference type="Pfam" id="PF14748"/>
    </source>
</evidence>
<keyword evidence="2 4" id="KW-0521">NADP</keyword>
<comment type="similarity">
    <text evidence="1 4">Belongs to the pyrroline-5-carboxylate reductase family.</text>
</comment>
<keyword evidence="4" id="KW-0641">Proline biosynthesis</keyword>
<dbReference type="HAMAP" id="MF_01925">
    <property type="entry name" value="P5C_reductase"/>
    <property type="match status" value="1"/>
</dbReference>
<dbReference type="SUPFAM" id="SSF48179">
    <property type="entry name" value="6-phosphogluconate dehydrogenase C-terminal domain-like"/>
    <property type="match status" value="1"/>
</dbReference>
<keyword evidence="4" id="KW-0963">Cytoplasm</keyword>